<reference evidence="2" key="1">
    <citation type="submission" date="2019-01" db="EMBL/GenBank/DDBJ databases">
        <title>Anaerobic oxidation of ethane by archaea from a marine hydrocarbon seep.</title>
        <authorList>
            <person name="Musat F."/>
        </authorList>
    </citation>
    <scope>NUCLEOTIDE SEQUENCE [LARGE SCALE GENOMIC DNA]</scope>
</reference>
<evidence type="ECO:0000313" key="2">
    <source>
        <dbReference type="Proteomes" id="UP000291831"/>
    </source>
</evidence>
<dbReference type="AlphaFoldDB" id="A0A8B3S1K0"/>
<comment type="caution">
    <text evidence="1">The sequence shown here is derived from an EMBL/GenBank/DDBJ whole genome shotgun (WGS) entry which is preliminary data.</text>
</comment>
<dbReference type="Proteomes" id="UP000291831">
    <property type="component" value="Unassembled WGS sequence"/>
</dbReference>
<name>A0A8B3S1K0_9EURY</name>
<dbReference type="EMBL" id="RPGO01000029">
    <property type="protein sequence ID" value="RZB29355.1"/>
    <property type="molecule type" value="Genomic_DNA"/>
</dbReference>
<proteinExistence type="predicted"/>
<sequence>MQVHKTNAHQFIDGGESLHESIIINMEAWADAWSEVFCVVS</sequence>
<gene>
    <name evidence="1" type="ORF">AEth_01323</name>
</gene>
<evidence type="ECO:0000313" key="1">
    <source>
        <dbReference type="EMBL" id="RZB29355.1"/>
    </source>
</evidence>
<protein>
    <submittedName>
        <fullName evidence="1">Uncharacterized protein</fullName>
    </submittedName>
</protein>
<organism evidence="1 2">
    <name type="scientific">Candidatus Argoarchaeum ethanivorans</name>
    <dbReference type="NCBI Taxonomy" id="2608793"/>
    <lineage>
        <taxon>Archaea</taxon>
        <taxon>Methanobacteriati</taxon>
        <taxon>Methanobacteriota</taxon>
        <taxon>Stenosarchaea group</taxon>
        <taxon>Methanomicrobia</taxon>
        <taxon>Methanosarcinales</taxon>
        <taxon>Methanosarcinales incertae sedis</taxon>
        <taxon>GOM Arc I cluster</taxon>
        <taxon>Candidatus Argoarchaeum</taxon>
    </lineage>
</organism>
<accession>A0A8B3S1K0</accession>